<dbReference type="GeneID" id="54579801"/>
<proteinExistence type="predicted"/>
<reference evidence="2" key="1">
    <citation type="journal article" date="2020" name="Stud. Mycol.">
        <title>101 Dothideomycetes genomes: a test case for predicting lifestyles and emergence of pathogens.</title>
        <authorList>
            <person name="Haridas S."/>
            <person name="Albert R."/>
            <person name="Binder M."/>
            <person name="Bloem J."/>
            <person name="Labutti K."/>
            <person name="Salamov A."/>
            <person name="Andreopoulos B."/>
            <person name="Baker S."/>
            <person name="Barry K."/>
            <person name="Bills G."/>
            <person name="Bluhm B."/>
            <person name="Cannon C."/>
            <person name="Castanera R."/>
            <person name="Culley D."/>
            <person name="Daum C."/>
            <person name="Ezra D."/>
            <person name="Gonzalez J."/>
            <person name="Henrissat B."/>
            <person name="Kuo A."/>
            <person name="Liang C."/>
            <person name="Lipzen A."/>
            <person name="Lutzoni F."/>
            <person name="Magnuson J."/>
            <person name="Mondo S."/>
            <person name="Nolan M."/>
            <person name="Ohm R."/>
            <person name="Pangilinan J."/>
            <person name="Park H.-J."/>
            <person name="Ramirez L."/>
            <person name="Alfaro M."/>
            <person name="Sun H."/>
            <person name="Tritt A."/>
            <person name="Yoshinaga Y."/>
            <person name="Zwiers L.-H."/>
            <person name="Turgeon B."/>
            <person name="Goodwin S."/>
            <person name="Spatafora J."/>
            <person name="Crous P."/>
            <person name="Grigoriev I."/>
        </authorList>
    </citation>
    <scope>NUCLEOTIDE SEQUENCE</scope>
    <source>
        <strain evidence="2">CBS 122368</strain>
    </source>
</reference>
<feature type="chain" id="PRO_5025484452" evidence="1">
    <location>
        <begin position="18"/>
        <end position="158"/>
    </location>
</feature>
<dbReference type="Proteomes" id="UP000800094">
    <property type="component" value="Unassembled WGS sequence"/>
</dbReference>
<evidence type="ECO:0000256" key="1">
    <source>
        <dbReference type="SAM" id="SignalP"/>
    </source>
</evidence>
<organism evidence="2 3">
    <name type="scientific">Trematosphaeria pertusa</name>
    <dbReference type="NCBI Taxonomy" id="390896"/>
    <lineage>
        <taxon>Eukaryota</taxon>
        <taxon>Fungi</taxon>
        <taxon>Dikarya</taxon>
        <taxon>Ascomycota</taxon>
        <taxon>Pezizomycotina</taxon>
        <taxon>Dothideomycetes</taxon>
        <taxon>Pleosporomycetidae</taxon>
        <taxon>Pleosporales</taxon>
        <taxon>Massarineae</taxon>
        <taxon>Trematosphaeriaceae</taxon>
        <taxon>Trematosphaeria</taxon>
    </lineage>
</organism>
<gene>
    <name evidence="2" type="ORF">BU26DRAFT_500067</name>
</gene>
<sequence>MDVICLLVFAFMPICLAIGMYARGRKIERLCAELTAGEALRDAVTAAEKRDEKIKELRHKLAASEDQDQDKDATIKALGAQVTASENNDKRIEALEAALAAAKWKNKPDMGIVKTIVDVLENEWQIPTGLQSPLAVVNGKWTVRGFLCYRSDRPAWYQ</sequence>
<keyword evidence="3" id="KW-1185">Reference proteome</keyword>
<accession>A0A6A6IW37</accession>
<name>A0A6A6IW37_9PLEO</name>
<evidence type="ECO:0000313" key="3">
    <source>
        <dbReference type="Proteomes" id="UP000800094"/>
    </source>
</evidence>
<dbReference type="AlphaFoldDB" id="A0A6A6IW37"/>
<dbReference type="EMBL" id="ML987190">
    <property type="protein sequence ID" value="KAF2254287.1"/>
    <property type="molecule type" value="Genomic_DNA"/>
</dbReference>
<feature type="signal peptide" evidence="1">
    <location>
        <begin position="1"/>
        <end position="17"/>
    </location>
</feature>
<protein>
    <submittedName>
        <fullName evidence="2">Uncharacterized protein</fullName>
    </submittedName>
</protein>
<keyword evidence="1" id="KW-0732">Signal</keyword>
<evidence type="ECO:0000313" key="2">
    <source>
        <dbReference type="EMBL" id="KAF2254287.1"/>
    </source>
</evidence>
<dbReference type="RefSeq" id="XP_033689291.1">
    <property type="nucleotide sequence ID" value="XM_033826471.1"/>
</dbReference>